<proteinExistence type="predicted"/>
<dbReference type="InterPro" id="IPR000219">
    <property type="entry name" value="DH_dom"/>
</dbReference>
<evidence type="ECO:0000313" key="4">
    <source>
        <dbReference type="Proteomes" id="UP001174909"/>
    </source>
</evidence>
<gene>
    <name evidence="3" type="ORF">GBAR_LOCUS13157</name>
</gene>
<dbReference type="EMBL" id="CASHTH010001948">
    <property type="protein sequence ID" value="CAI8022392.1"/>
    <property type="molecule type" value="Genomic_DNA"/>
</dbReference>
<name>A0AA35WQB2_GEOBA</name>
<keyword evidence="4" id="KW-1185">Reference proteome</keyword>
<dbReference type="SMART" id="SM00325">
    <property type="entry name" value="RhoGEF"/>
    <property type="match status" value="1"/>
</dbReference>
<dbReference type="Gene3D" id="1.20.900.10">
    <property type="entry name" value="Dbl homology (DH) domain"/>
    <property type="match status" value="1"/>
</dbReference>
<dbReference type="PANTHER" id="PTHR23182">
    <property type="entry name" value="BREAKPOINT CLUSTER REGION PROTEIN BCR"/>
    <property type="match status" value="1"/>
</dbReference>
<evidence type="ECO:0000256" key="1">
    <source>
        <dbReference type="SAM" id="SignalP"/>
    </source>
</evidence>
<feature type="domain" description="DH" evidence="2">
    <location>
        <begin position="40"/>
        <end position="205"/>
    </location>
</feature>
<accession>A0AA35WQB2</accession>
<dbReference type="AlphaFoldDB" id="A0AA35WQB2"/>
<feature type="chain" id="PRO_5041219257" evidence="1">
    <location>
        <begin position="31"/>
        <end position="251"/>
    </location>
</feature>
<dbReference type="PROSITE" id="PS50010">
    <property type="entry name" value="DH_2"/>
    <property type="match status" value="1"/>
</dbReference>
<feature type="signal peptide" evidence="1">
    <location>
        <begin position="1"/>
        <end position="30"/>
    </location>
</feature>
<dbReference type="PANTHER" id="PTHR23182:SF1">
    <property type="entry name" value="RHO GTPASE ACTIVATING PROTEIN AT 1A, ISOFORM E"/>
    <property type="match status" value="1"/>
</dbReference>
<dbReference type="InterPro" id="IPR035899">
    <property type="entry name" value="DBL_dom_sf"/>
</dbReference>
<comment type="caution">
    <text evidence="3">The sequence shown here is derived from an EMBL/GenBank/DDBJ whole genome shotgun (WGS) entry which is preliminary data.</text>
</comment>
<dbReference type="Proteomes" id="UP001174909">
    <property type="component" value="Unassembled WGS sequence"/>
</dbReference>
<feature type="non-terminal residue" evidence="3">
    <location>
        <position position="1"/>
    </location>
</feature>
<reference evidence="3" key="1">
    <citation type="submission" date="2023-03" db="EMBL/GenBank/DDBJ databases">
        <authorList>
            <person name="Steffen K."/>
            <person name="Cardenas P."/>
        </authorList>
    </citation>
    <scope>NUCLEOTIDE SEQUENCE</scope>
</reference>
<evidence type="ECO:0000259" key="2">
    <source>
        <dbReference type="PROSITE" id="PS50010"/>
    </source>
</evidence>
<keyword evidence="1" id="KW-0732">Signal</keyword>
<dbReference type="GO" id="GO:0005096">
    <property type="term" value="F:GTPase activator activity"/>
    <property type="evidence" value="ECO:0007669"/>
    <property type="project" value="InterPro"/>
</dbReference>
<dbReference type="GO" id="GO:0016020">
    <property type="term" value="C:membrane"/>
    <property type="evidence" value="ECO:0007669"/>
    <property type="project" value="TreeGrafter"/>
</dbReference>
<dbReference type="GO" id="GO:0005085">
    <property type="term" value="F:guanyl-nucleotide exchange factor activity"/>
    <property type="evidence" value="ECO:0007669"/>
    <property type="project" value="InterPro"/>
</dbReference>
<dbReference type="Pfam" id="PF00621">
    <property type="entry name" value="RhoGEF"/>
    <property type="match status" value="1"/>
</dbReference>
<protein>
    <submittedName>
        <fullName evidence="3">Active breakpoint cluster region-related protein</fullName>
    </submittedName>
</protein>
<organism evidence="3 4">
    <name type="scientific">Geodia barretti</name>
    <name type="common">Barrett's horny sponge</name>
    <dbReference type="NCBI Taxonomy" id="519541"/>
    <lineage>
        <taxon>Eukaryota</taxon>
        <taxon>Metazoa</taxon>
        <taxon>Porifera</taxon>
        <taxon>Demospongiae</taxon>
        <taxon>Heteroscleromorpha</taxon>
        <taxon>Tetractinellida</taxon>
        <taxon>Astrophorina</taxon>
        <taxon>Geodiidae</taxon>
        <taxon>Geodia</taxon>
    </lineage>
</organism>
<sequence>MQYFLPKLSFLLSLLNIPSLLLFLPPLSICVPPSISPQFYRKPLLARTTTSQVILGERDINTVFYRTEDLVDLHTALHEKLEPQLRDWTVNTCVGDFFVELCKNLKLYKDYVEFYQQSLQSLEKLKTESAPFRTFLEDVRATVMAHYNDVPRVNELLRRPIERLQSYSLILNDLCQHTPEDHKDYSVLRQSLHVMSAFIASTHDPQSFSKVRHTYIHTCSSTVHPIYQCLATISQTSVLIYCMVRIAELSR</sequence>
<dbReference type="InterPro" id="IPR037769">
    <property type="entry name" value="Abr/Bcr"/>
</dbReference>
<evidence type="ECO:0000313" key="3">
    <source>
        <dbReference type="EMBL" id="CAI8022392.1"/>
    </source>
</evidence>
<dbReference type="SUPFAM" id="SSF48065">
    <property type="entry name" value="DBL homology domain (DH-domain)"/>
    <property type="match status" value="1"/>
</dbReference>